<dbReference type="Gene3D" id="1.10.3730.20">
    <property type="match status" value="1"/>
</dbReference>
<dbReference type="Proteomes" id="UP000001997">
    <property type="component" value="Unassembled WGS sequence"/>
</dbReference>
<dbReference type="GO" id="GO:0015165">
    <property type="term" value="F:pyrimidine nucleotide-sugar transmembrane transporter activity"/>
    <property type="evidence" value="ECO:0007669"/>
    <property type="project" value="InterPro"/>
</dbReference>
<dbReference type="InterPro" id="IPR012404">
    <property type="entry name" value="UCP036436"/>
</dbReference>
<feature type="transmembrane region" description="Helical" evidence="5">
    <location>
        <begin position="280"/>
        <end position="300"/>
    </location>
</feature>
<dbReference type="RefSeq" id="XP_001482453.2">
    <property type="nucleotide sequence ID" value="XM_001482403.1"/>
</dbReference>
<feature type="transmembrane region" description="Helical" evidence="5">
    <location>
        <begin position="320"/>
        <end position="345"/>
    </location>
</feature>
<organism evidence="6 7">
    <name type="scientific">Meyerozyma guilliermondii (strain ATCC 6260 / CBS 566 / DSM 6381 / JCM 1539 / NBRC 10279 / NRRL Y-324)</name>
    <name type="common">Yeast</name>
    <name type="synonym">Candida guilliermondii</name>
    <dbReference type="NCBI Taxonomy" id="294746"/>
    <lineage>
        <taxon>Eukaryota</taxon>
        <taxon>Fungi</taxon>
        <taxon>Dikarya</taxon>
        <taxon>Ascomycota</taxon>
        <taxon>Saccharomycotina</taxon>
        <taxon>Pichiomycetes</taxon>
        <taxon>Debaryomycetaceae</taxon>
        <taxon>Meyerozyma</taxon>
    </lineage>
</organism>
<dbReference type="OMA" id="FIYKHNV"/>
<sequence length="428" mass="47228">MLIMRLTLDGSLCQQEAIMSRGRACRGHHGTNSACRVNTHYPRITLTQEICITCIMTTVNFPLVVLGTVVTGCANSLFSKYQDNQCVRNCDGPVADQHFFEQPALQTLQMFVGELAVYIVYKYMYSSKRPQPQVGVPAEELSLSESLKLAIPSICDLCATTMLNVGLLYTPVSVYQMIRGSLVLFVALLSVVFLGRKITRIEWTSLFLVTLGIALVGLSGSSNADGADSGNINKPPSLVAVGISLIVVAELCQAVQFVVEEHILGAKDIVPLKLVYLEGFYGCTILLFVLIVLNFVVGALQNPKDFTESPFNIRESFSQMFGNGIVLFSSIMIMVSIAAFNYFGITLTHISSATARSTIDACRTLLVWILALFFGWESFLWLQMFGFVLLVLGTLAFNGVIHPETWSWVPQWFKKNSHHVPIEEPLLA</sequence>
<evidence type="ECO:0000313" key="6">
    <source>
        <dbReference type="EMBL" id="EDK41375.2"/>
    </source>
</evidence>
<dbReference type="KEGG" id="pgu:PGUG_05473"/>
<keyword evidence="3 5" id="KW-1133">Transmembrane helix</keyword>
<comment type="subcellular location">
    <subcellularLocation>
        <location evidence="1">Membrane</location>
        <topology evidence="1">Multi-pass membrane protein</topology>
    </subcellularLocation>
</comment>
<reference evidence="6 7" key="1">
    <citation type="journal article" date="2009" name="Nature">
        <title>Evolution of pathogenicity and sexual reproduction in eight Candida genomes.</title>
        <authorList>
            <person name="Butler G."/>
            <person name="Rasmussen M.D."/>
            <person name="Lin M.F."/>
            <person name="Santos M.A."/>
            <person name="Sakthikumar S."/>
            <person name="Munro C.A."/>
            <person name="Rheinbay E."/>
            <person name="Grabherr M."/>
            <person name="Forche A."/>
            <person name="Reedy J.L."/>
            <person name="Agrafioti I."/>
            <person name="Arnaud M.B."/>
            <person name="Bates S."/>
            <person name="Brown A.J."/>
            <person name="Brunke S."/>
            <person name="Costanzo M.C."/>
            <person name="Fitzpatrick D.A."/>
            <person name="de Groot P.W."/>
            <person name="Harris D."/>
            <person name="Hoyer L.L."/>
            <person name="Hube B."/>
            <person name="Klis F.M."/>
            <person name="Kodira C."/>
            <person name="Lennard N."/>
            <person name="Logue M.E."/>
            <person name="Martin R."/>
            <person name="Neiman A.M."/>
            <person name="Nikolaou E."/>
            <person name="Quail M.A."/>
            <person name="Quinn J."/>
            <person name="Santos M.C."/>
            <person name="Schmitzberger F.F."/>
            <person name="Sherlock G."/>
            <person name="Shah P."/>
            <person name="Silverstein K.A."/>
            <person name="Skrzypek M.S."/>
            <person name="Soll D."/>
            <person name="Staggs R."/>
            <person name="Stansfield I."/>
            <person name="Stumpf M.P."/>
            <person name="Sudbery P.E."/>
            <person name="Srikantha T."/>
            <person name="Zeng Q."/>
            <person name="Berman J."/>
            <person name="Berriman M."/>
            <person name="Heitman J."/>
            <person name="Gow N.A."/>
            <person name="Lorenz M.C."/>
            <person name="Birren B.W."/>
            <person name="Kellis M."/>
            <person name="Cuomo C.A."/>
        </authorList>
    </citation>
    <scope>NUCLEOTIDE SEQUENCE [LARGE SCALE GENOMIC DNA]</scope>
    <source>
        <strain evidence="7">ATCC 6260 / CBS 566 / DSM 6381 / JCM 1539 / NBRC 10279 / NRRL Y-324</strain>
    </source>
</reference>
<dbReference type="STRING" id="294746.A5DQC2"/>
<gene>
    <name evidence="6" type="ORF">PGUG_05473</name>
</gene>
<feature type="transmembrane region" description="Helical" evidence="5">
    <location>
        <begin position="175"/>
        <end position="194"/>
    </location>
</feature>
<dbReference type="AlphaFoldDB" id="A5DQC2"/>
<evidence type="ECO:0000256" key="3">
    <source>
        <dbReference type="ARBA" id="ARBA00022989"/>
    </source>
</evidence>
<dbReference type="HOGENOM" id="CLU_025028_3_1_1"/>
<protein>
    <recommendedName>
        <fullName evidence="8">Sugar phosphate transporter domain-containing protein</fullName>
    </recommendedName>
</protein>
<dbReference type="InParanoid" id="A5DQC2"/>
<dbReference type="InterPro" id="IPR007271">
    <property type="entry name" value="Nuc_sug_transpt"/>
</dbReference>
<dbReference type="GO" id="GO:0000139">
    <property type="term" value="C:Golgi membrane"/>
    <property type="evidence" value="ECO:0007669"/>
    <property type="project" value="InterPro"/>
</dbReference>
<evidence type="ECO:0008006" key="8">
    <source>
        <dbReference type="Google" id="ProtNLM"/>
    </source>
</evidence>
<dbReference type="PIRSF" id="PIRSF036436">
    <property type="entry name" value="UCP036436"/>
    <property type="match status" value="1"/>
</dbReference>
<keyword evidence="7" id="KW-1185">Reference proteome</keyword>
<evidence type="ECO:0000256" key="2">
    <source>
        <dbReference type="ARBA" id="ARBA00022692"/>
    </source>
</evidence>
<evidence type="ECO:0000313" key="7">
    <source>
        <dbReference type="Proteomes" id="UP000001997"/>
    </source>
</evidence>
<feature type="transmembrane region" description="Helical" evidence="5">
    <location>
        <begin position="238"/>
        <end position="259"/>
    </location>
</feature>
<dbReference type="VEuPathDB" id="FungiDB:PGUG_05473"/>
<dbReference type="PANTHER" id="PTHR13146:SF0">
    <property type="entry name" value="SOLUTE CARRIER FAMILY 35 MEMBER F6"/>
    <property type="match status" value="1"/>
</dbReference>
<evidence type="ECO:0000256" key="1">
    <source>
        <dbReference type="ARBA" id="ARBA00004141"/>
    </source>
</evidence>
<dbReference type="SUPFAM" id="SSF103481">
    <property type="entry name" value="Multidrug resistance efflux transporter EmrE"/>
    <property type="match status" value="1"/>
</dbReference>
<dbReference type="InterPro" id="IPR037185">
    <property type="entry name" value="EmrE-like"/>
</dbReference>
<accession>A5DQC2</accession>
<dbReference type="eggNOG" id="KOG3912">
    <property type="taxonomic scope" value="Eukaryota"/>
</dbReference>
<keyword evidence="2 5" id="KW-0812">Transmembrane</keyword>
<dbReference type="PANTHER" id="PTHR13146">
    <property type="match status" value="1"/>
</dbReference>
<keyword evidence="4 5" id="KW-0472">Membrane</keyword>
<feature type="transmembrane region" description="Helical" evidence="5">
    <location>
        <begin position="201"/>
        <end position="218"/>
    </location>
</feature>
<dbReference type="OrthoDB" id="408493at2759"/>
<proteinExistence type="predicted"/>
<dbReference type="Pfam" id="PF04142">
    <property type="entry name" value="Nuc_sug_transp"/>
    <property type="match status" value="1"/>
</dbReference>
<evidence type="ECO:0000256" key="5">
    <source>
        <dbReference type="SAM" id="Phobius"/>
    </source>
</evidence>
<name>A5DQC2_PICGU</name>
<evidence type="ECO:0000256" key="4">
    <source>
        <dbReference type="ARBA" id="ARBA00023136"/>
    </source>
</evidence>
<dbReference type="EMBL" id="CH408161">
    <property type="protein sequence ID" value="EDK41375.2"/>
    <property type="molecule type" value="Genomic_DNA"/>
</dbReference>
<dbReference type="GeneID" id="5124334"/>